<dbReference type="Pfam" id="PF19348">
    <property type="entry name" value="DUF5926"/>
    <property type="match status" value="1"/>
</dbReference>
<gene>
    <name evidence="3" type="ORF">I601_1380</name>
</gene>
<dbReference type="InterPro" id="IPR004027">
    <property type="entry name" value="SEC_C_motif"/>
</dbReference>
<accession>A0A1A9GHL6</accession>
<protein>
    <submittedName>
        <fullName evidence="3">SEC-C motif protein</fullName>
    </submittedName>
</protein>
<dbReference type="Gene3D" id="3.10.450.50">
    <property type="match status" value="1"/>
</dbReference>
<organism evidence="3 4">
    <name type="scientific">Nocardioides dokdonensis FR1436</name>
    <dbReference type="NCBI Taxonomy" id="1300347"/>
    <lineage>
        <taxon>Bacteria</taxon>
        <taxon>Bacillati</taxon>
        <taxon>Actinomycetota</taxon>
        <taxon>Actinomycetes</taxon>
        <taxon>Propionibacteriales</taxon>
        <taxon>Nocardioidaceae</taxon>
        <taxon>Nocardioides</taxon>
    </lineage>
</organism>
<dbReference type="PATRIC" id="fig|1300347.3.peg.1380"/>
<feature type="domain" description="DUF5926" evidence="2">
    <location>
        <begin position="54"/>
        <end position="320"/>
    </location>
</feature>
<dbReference type="Proteomes" id="UP000077868">
    <property type="component" value="Chromosome"/>
</dbReference>
<dbReference type="AlphaFoldDB" id="A0A1A9GHL6"/>
<feature type="region of interest" description="Disordered" evidence="1">
    <location>
        <begin position="1"/>
        <end position="28"/>
    </location>
</feature>
<dbReference type="Pfam" id="PF02810">
    <property type="entry name" value="SEC-C"/>
    <property type="match status" value="1"/>
</dbReference>
<evidence type="ECO:0000313" key="4">
    <source>
        <dbReference type="Proteomes" id="UP000077868"/>
    </source>
</evidence>
<keyword evidence="4" id="KW-1185">Reference proteome</keyword>
<reference evidence="3 4" key="1">
    <citation type="submission" date="2016-03" db="EMBL/GenBank/DDBJ databases">
        <title>Complete genome sequence of a soil Actinobacterium, Nocardioides dokdonensis FR1436.</title>
        <authorList>
            <person name="Kwon S.-K."/>
            <person name="Kim K."/>
            <person name="Kim J.F."/>
        </authorList>
    </citation>
    <scope>NUCLEOTIDE SEQUENCE [LARGE SCALE GENOMIC DNA]</scope>
    <source>
        <strain evidence="3 4">FR1436</strain>
    </source>
</reference>
<dbReference type="RefSeq" id="WP_068107658.1">
    <property type="nucleotide sequence ID" value="NZ_CP015079.1"/>
</dbReference>
<evidence type="ECO:0000313" key="3">
    <source>
        <dbReference type="EMBL" id="ANH37819.1"/>
    </source>
</evidence>
<dbReference type="InterPro" id="IPR045970">
    <property type="entry name" value="DUF5926"/>
</dbReference>
<dbReference type="EMBL" id="CP015079">
    <property type="protein sequence ID" value="ANH37819.1"/>
    <property type="molecule type" value="Genomic_DNA"/>
</dbReference>
<feature type="region of interest" description="Disordered" evidence="1">
    <location>
        <begin position="299"/>
        <end position="320"/>
    </location>
</feature>
<sequence length="320" mass="33920">MAKKSRTKARDQRTTTSTPGEVGPRQPCPCGSGRRYKACHGAPGGPVDTYVRRPFEGLPSECDLIALRELVPAGTAPLTLADSLDGSERSVVLCSLLPMAAPAMVRESGEIWLGLQVQHQFGDPARDLGAVLIKALAAAEAGESGVIGLTDAPGEGPRLQDLVTGDTLDVTVHDGFDYWIADVEDKESMAGALDQANEQAHPTARLTRVEAAYWTDVGTKEHLRWVMPEPEDQLLDALARLHAAGKDVIVEGARLVGMFRAHGLLAPVWDLPLGTGAEVLEGPAATFAAALAEALADESPLSTEERAARSGLANRQVTIR</sequence>
<dbReference type="STRING" id="1300347.I601_1380"/>
<dbReference type="KEGG" id="ndk:I601_1380"/>
<proteinExistence type="predicted"/>
<evidence type="ECO:0000256" key="1">
    <source>
        <dbReference type="SAM" id="MobiDB-lite"/>
    </source>
</evidence>
<name>A0A1A9GHL6_9ACTN</name>
<evidence type="ECO:0000259" key="2">
    <source>
        <dbReference type="Pfam" id="PF19348"/>
    </source>
</evidence>
<dbReference type="OrthoDB" id="5512013at2"/>
<dbReference type="SUPFAM" id="SSF103642">
    <property type="entry name" value="Sec-C motif"/>
    <property type="match status" value="1"/>
</dbReference>